<dbReference type="InterPro" id="IPR051013">
    <property type="entry name" value="MBL_superfamily_lactonases"/>
</dbReference>
<evidence type="ECO:0000256" key="4">
    <source>
        <dbReference type="ARBA" id="ARBA00022833"/>
    </source>
</evidence>
<dbReference type="RefSeq" id="WP_066213820.1">
    <property type="nucleotide sequence ID" value="NZ_FNSN01000003.1"/>
</dbReference>
<dbReference type="EMBL" id="FNSN01000003">
    <property type="protein sequence ID" value="SEB56463.1"/>
    <property type="molecule type" value="Genomic_DNA"/>
</dbReference>
<evidence type="ECO:0000256" key="1">
    <source>
        <dbReference type="ARBA" id="ARBA00007749"/>
    </source>
</evidence>
<proteinExistence type="inferred from homology"/>
<evidence type="ECO:0000313" key="7">
    <source>
        <dbReference type="Proteomes" id="UP000182652"/>
    </source>
</evidence>
<gene>
    <name evidence="6" type="ORF">SAMN04489745_0588</name>
</gene>
<feature type="domain" description="Metallo-beta-lactamase" evidence="5">
    <location>
        <begin position="60"/>
        <end position="241"/>
    </location>
</feature>
<dbReference type="InterPro" id="IPR036866">
    <property type="entry name" value="RibonucZ/Hydroxyglut_hydro"/>
</dbReference>
<keyword evidence="7" id="KW-1185">Reference proteome</keyword>
<organism evidence="6 7">
    <name type="scientific">Arthrobacter woluwensis</name>
    <dbReference type="NCBI Taxonomy" id="156980"/>
    <lineage>
        <taxon>Bacteria</taxon>
        <taxon>Bacillati</taxon>
        <taxon>Actinomycetota</taxon>
        <taxon>Actinomycetes</taxon>
        <taxon>Micrococcales</taxon>
        <taxon>Micrococcaceae</taxon>
        <taxon>Arthrobacter</taxon>
    </lineage>
</organism>
<dbReference type="AlphaFoldDB" id="A0A1H4KDJ5"/>
<name>A0A1H4KDJ5_9MICC</name>
<accession>A0A1H4KDJ5</accession>
<dbReference type="GO" id="GO:0046872">
    <property type="term" value="F:metal ion binding"/>
    <property type="evidence" value="ECO:0007669"/>
    <property type="project" value="UniProtKB-KW"/>
</dbReference>
<protein>
    <submittedName>
        <fullName evidence="6">Glyoxylase, beta-lactamase superfamily II</fullName>
    </submittedName>
</protein>
<dbReference type="PANTHER" id="PTHR42978:SF6">
    <property type="entry name" value="QUORUM-QUENCHING LACTONASE YTNP-RELATED"/>
    <property type="match status" value="1"/>
</dbReference>
<evidence type="ECO:0000256" key="2">
    <source>
        <dbReference type="ARBA" id="ARBA00022723"/>
    </source>
</evidence>
<reference evidence="6 7" key="1">
    <citation type="submission" date="2016-10" db="EMBL/GenBank/DDBJ databases">
        <authorList>
            <person name="de Groot N.N."/>
        </authorList>
    </citation>
    <scope>NUCLEOTIDE SEQUENCE [LARGE SCALE GENOMIC DNA]</scope>
    <source>
        <strain evidence="6 7">DSM 10495</strain>
    </source>
</reference>
<dbReference type="Pfam" id="PF00753">
    <property type="entry name" value="Lactamase_B"/>
    <property type="match status" value="1"/>
</dbReference>
<evidence type="ECO:0000313" key="6">
    <source>
        <dbReference type="EMBL" id="SEB56463.1"/>
    </source>
</evidence>
<dbReference type="PANTHER" id="PTHR42978">
    <property type="entry name" value="QUORUM-QUENCHING LACTONASE YTNP-RELATED-RELATED"/>
    <property type="match status" value="1"/>
</dbReference>
<dbReference type="Proteomes" id="UP000182652">
    <property type="component" value="Unassembled WGS sequence"/>
</dbReference>
<sequence>MAVASERWYSPAQSRHITLGDLKISYVPDGYVELEPEGWYRTTTFPTRPPISEDGYLIGSVGSVVIHEADGLVVIDAGFGPLQLPRHRTHPSLGTMRGGLNPEYATLGDERIKALAITHAHEDHVGWIGAGQPDRLNPEQVFVGAPDAARLAHLTGTTNVGALHGGEQISDSVRAIHTPGHTAGHMSYMVESRGERALIFGDVFHSPVQFHDTTMGPWSDENPDQARRSRKLVAELLTEPHTIGVGYHFADIVFGTLTPEGWQPLHL</sequence>
<dbReference type="Gene3D" id="3.60.15.10">
    <property type="entry name" value="Ribonuclease Z/Hydroxyacylglutathione hydrolase-like"/>
    <property type="match status" value="1"/>
</dbReference>
<dbReference type="GO" id="GO:0016787">
    <property type="term" value="F:hydrolase activity"/>
    <property type="evidence" value="ECO:0007669"/>
    <property type="project" value="UniProtKB-KW"/>
</dbReference>
<dbReference type="STRING" id="156980.SAMN04489745_0588"/>
<evidence type="ECO:0000259" key="5">
    <source>
        <dbReference type="SMART" id="SM00849"/>
    </source>
</evidence>
<keyword evidence="2" id="KW-0479">Metal-binding</keyword>
<evidence type="ECO:0000256" key="3">
    <source>
        <dbReference type="ARBA" id="ARBA00022801"/>
    </source>
</evidence>
<dbReference type="SMART" id="SM00849">
    <property type="entry name" value="Lactamase_B"/>
    <property type="match status" value="1"/>
</dbReference>
<keyword evidence="3" id="KW-0378">Hydrolase</keyword>
<dbReference type="SUPFAM" id="SSF56281">
    <property type="entry name" value="Metallo-hydrolase/oxidoreductase"/>
    <property type="match status" value="1"/>
</dbReference>
<keyword evidence="4" id="KW-0862">Zinc</keyword>
<dbReference type="InterPro" id="IPR001279">
    <property type="entry name" value="Metallo-B-lactamas"/>
</dbReference>
<comment type="similarity">
    <text evidence="1">Belongs to the metallo-beta-lactamase superfamily.</text>
</comment>